<evidence type="ECO:0000313" key="1">
    <source>
        <dbReference type="EMBL" id="DAE20422.1"/>
    </source>
</evidence>
<reference evidence="1" key="1">
    <citation type="journal article" date="2021" name="Proc. Natl. Acad. Sci. U.S.A.">
        <title>A Catalog of Tens of Thousands of Viruses from Human Metagenomes Reveals Hidden Associations with Chronic Diseases.</title>
        <authorList>
            <person name="Tisza M.J."/>
            <person name="Buck C.B."/>
        </authorList>
    </citation>
    <scope>NUCLEOTIDE SEQUENCE</scope>
    <source>
        <strain evidence="1">CttOT32</strain>
    </source>
</reference>
<sequence length="79" mass="9393">MIVKLNFRANVQLGTMSFIVSFKGYDTIVDILGDPDYFRYCLRQLETEMEMPDYYYFSGLEDLDHAESQIDEDDIIRDY</sequence>
<proteinExistence type="predicted"/>
<protein>
    <submittedName>
        <fullName evidence="1">Uncharacterized protein</fullName>
    </submittedName>
</protein>
<dbReference type="EMBL" id="BK015694">
    <property type="protein sequence ID" value="DAE20422.1"/>
    <property type="molecule type" value="Genomic_DNA"/>
</dbReference>
<accession>A0A8S5QME7</accession>
<name>A0A8S5QME7_9CAUD</name>
<organism evidence="1">
    <name type="scientific">Siphoviridae sp. cttOT32</name>
    <dbReference type="NCBI Taxonomy" id="2826493"/>
    <lineage>
        <taxon>Viruses</taxon>
        <taxon>Duplodnaviria</taxon>
        <taxon>Heunggongvirae</taxon>
        <taxon>Uroviricota</taxon>
        <taxon>Caudoviricetes</taxon>
    </lineage>
</organism>